<dbReference type="EMBL" id="BGPR01038715">
    <property type="protein sequence ID" value="GBO14584.1"/>
    <property type="molecule type" value="Genomic_DNA"/>
</dbReference>
<name>A0A4Y2UR89_ARAVE</name>
<dbReference type="AlphaFoldDB" id="A0A4Y2UR89"/>
<evidence type="ECO:0000313" key="3">
    <source>
        <dbReference type="Proteomes" id="UP000499080"/>
    </source>
</evidence>
<dbReference type="Proteomes" id="UP000499080">
    <property type="component" value="Unassembled WGS sequence"/>
</dbReference>
<feature type="region of interest" description="Disordered" evidence="1">
    <location>
        <begin position="33"/>
        <end position="57"/>
    </location>
</feature>
<protein>
    <submittedName>
        <fullName evidence="2">Uncharacterized protein</fullName>
    </submittedName>
</protein>
<comment type="caution">
    <text evidence="2">The sequence shown here is derived from an EMBL/GenBank/DDBJ whole genome shotgun (WGS) entry which is preliminary data.</text>
</comment>
<sequence>MVLVSAIFVHVTPSMKGMGYGDLVVWSRLQNRGVPGSKPDSTKDQSVTQWPQWPSGKVSALGQEGSSFETRFPAEVWGLSHVKSYVLQLV</sequence>
<organism evidence="2 3">
    <name type="scientific">Araneus ventricosus</name>
    <name type="common">Orbweaver spider</name>
    <name type="synonym">Epeira ventricosa</name>
    <dbReference type="NCBI Taxonomy" id="182803"/>
    <lineage>
        <taxon>Eukaryota</taxon>
        <taxon>Metazoa</taxon>
        <taxon>Ecdysozoa</taxon>
        <taxon>Arthropoda</taxon>
        <taxon>Chelicerata</taxon>
        <taxon>Arachnida</taxon>
        <taxon>Araneae</taxon>
        <taxon>Araneomorphae</taxon>
        <taxon>Entelegynae</taxon>
        <taxon>Araneoidea</taxon>
        <taxon>Araneidae</taxon>
        <taxon>Araneus</taxon>
    </lineage>
</organism>
<evidence type="ECO:0000313" key="2">
    <source>
        <dbReference type="EMBL" id="GBO14584.1"/>
    </source>
</evidence>
<keyword evidence="3" id="KW-1185">Reference proteome</keyword>
<gene>
    <name evidence="2" type="ORF">AVEN_22434_1</name>
</gene>
<accession>A0A4Y2UR89</accession>
<reference evidence="2 3" key="1">
    <citation type="journal article" date="2019" name="Sci. Rep.">
        <title>Orb-weaving spider Araneus ventricosus genome elucidates the spidroin gene catalogue.</title>
        <authorList>
            <person name="Kono N."/>
            <person name="Nakamura H."/>
            <person name="Ohtoshi R."/>
            <person name="Moran D.A.P."/>
            <person name="Shinohara A."/>
            <person name="Yoshida Y."/>
            <person name="Fujiwara M."/>
            <person name="Mori M."/>
            <person name="Tomita M."/>
            <person name="Arakawa K."/>
        </authorList>
    </citation>
    <scope>NUCLEOTIDE SEQUENCE [LARGE SCALE GENOMIC DNA]</scope>
</reference>
<proteinExistence type="predicted"/>
<evidence type="ECO:0000256" key="1">
    <source>
        <dbReference type="SAM" id="MobiDB-lite"/>
    </source>
</evidence>